<evidence type="ECO:0000313" key="1">
    <source>
        <dbReference type="EMBL" id="KAI2644786.1"/>
    </source>
</evidence>
<keyword evidence="2" id="KW-1185">Reference proteome</keyword>
<organism evidence="1 2">
    <name type="scientific">Labeo rohita</name>
    <name type="common">Indian major carp</name>
    <name type="synonym">Cyprinus rohita</name>
    <dbReference type="NCBI Taxonomy" id="84645"/>
    <lineage>
        <taxon>Eukaryota</taxon>
        <taxon>Metazoa</taxon>
        <taxon>Chordata</taxon>
        <taxon>Craniata</taxon>
        <taxon>Vertebrata</taxon>
        <taxon>Euteleostomi</taxon>
        <taxon>Actinopterygii</taxon>
        <taxon>Neopterygii</taxon>
        <taxon>Teleostei</taxon>
        <taxon>Ostariophysi</taxon>
        <taxon>Cypriniformes</taxon>
        <taxon>Cyprinidae</taxon>
        <taxon>Labeoninae</taxon>
        <taxon>Labeonini</taxon>
        <taxon>Labeo</taxon>
    </lineage>
</organism>
<comment type="caution">
    <text evidence="1">The sequence shown here is derived from an EMBL/GenBank/DDBJ whole genome shotgun (WGS) entry which is preliminary data.</text>
</comment>
<sequence>MLFDFLWKHRRHYVKKSVVINKYKCGGLNFLDFASLNNTFKINWLKQYLADPDSFWNILPNIVFSKVGGLPFLLFCNYSITKLPLKLSNFHKQVLLAWHLIYKHNFSPHSYFIWNNGDILYKNKSLFFPNWVRYIILVSQLLNFNGYLYSYSEFLNKYNIPVTPREFAIVMDAIPTGAISLLKDSTRLQFSLSMIHPFDTVIGKICFLSTSSGRNKRITQLFQDEITSLPYIVSHWNGLFENIPWKKSVDSVI</sequence>
<gene>
    <name evidence="1" type="ORF">H4Q32_026661</name>
</gene>
<keyword evidence="1" id="KW-0489">Methyltransferase</keyword>
<dbReference type="GO" id="GO:0008168">
    <property type="term" value="F:methyltransferase activity"/>
    <property type="evidence" value="ECO:0007669"/>
    <property type="project" value="UniProtKB-KW"/>
</dbReference>
<evidence type="ECO:0000313" key="2">
    <source>
        <dbReference type="Proteomes" id="UP000830375"/>
    </source>
</evidence>
<protein>
    <submittedName>
        <fullName evidence="1">Dual-specificity RNA methyltransferase RlmN</fullName>
    </submittedName>
</protein>
<dbReference type="EMBL" id="JACTAM010002441">
    <property type="protein sequence ID" value="KAI2644786.1"/>
    <property type="molecule type" value="Genomic_DNA"/>
</dbReference>
<dbReference type="GO" id="GO:0032259">
    <property type="term" value="P:methylation"/>
    <property type="evidence" value="ECO:0007669"/>
    <property type="project" value="UniProtKB-KW"/>
</dbReference>
<accession>A0ABQ8L4Z1</accession>
<name>A0ABQ8L4Z1_LABRO</name>
<keyword evidence="1" id="KW-0808">Transferase</keyword>
<dbReference type="Proteomes" id="UP000830375">
    <property type="component" value="Unassembled WGS sequence"/>
</dbReference>
<proteinExistence type="predicted"/>
<reference evidence="1 2" key="1">
    <citation type="submission" date="2022-01" db="EMBL/GenBank/DDBJ databases">
        <title>A high-quality chromosome-level genome assembly of rohu carp, Labeo rohita.</title>
        <authorList>
            <person name="Arick M.A. II"/>
            <person name="Hsu C.-Y."/>
            <person name="Magbanua Z."/>
            <person name="Pechanova O."/>
            <person name="Grover C."/>
            <person name="Miller E."/>
            <person name="Thrash A."/>
            <person name="Ezzel L."/>
            <person name="Alam S."/>
            <person name="Benzie J."/>
            <person name="Hamilton M."/>
            <person name="Karsi A."/>
            <person name="Lawrence M.L."/>
            <person name="Peterson D.G."/>
        </authorList>
    </citation>
    <scope>NUCLEOTIDE SEQUENCE [LARGE SCALE GENOMIC DNA]</scope>
    <source>
        <strain evidence="2">BAU-BD-2019</strain>
        <tissue evidence="1">Blood</tissue>
    </source>
</reference>